<proteinExistence type="predicted"/>
<sequence>MMYDTSHYETGDRTEKASEHSADSAIDLNELEVIVADDTEPQLPSLILPSLIQSQLKTQASTDVSKLGVDSELARGSYPSQEKLCDEINSEPRIYESSDDLEMTWLSSLALVPTIDCIPTWSPSWWHNSNTRVDQQPLQYSVKALPTTCNPLPTPCKPLPTTCKPIPTTCKPLYGKVNDNHPTDYGLAMLKQRPYPVCGEHIMYPQGQPPANGTPTSYQYPYTYKQSANIAWKTDCSFPVEIIHV</sequence>
<feature type="region of interest" description="Disordered" evidence="1">
    <location>
        <begin position="1"/>
        <end position="22"/>
    </location>
</feature>
<comment type="caution">
    <text evidence="2">The sequence shown here is derived from an EMBL/GenBank/DDBJ whole genome shotgun (WGS) entry which is preliminary data.</text>
</comment>
<dbReference type="AlphaFoldDB" id="A0A7J7KBK8"/>
<dbReference type="Proteomes" id="UP000593567">
    <property type="component" value="Unassembled WGS sequence"/>
</dbReference>
<organism evidence="2 3">
    <name type="scientific">Bugula neritina</name>
    <name type="common">Brown bryozoan</name>
    <name type="synonym">Sertularia neritina</name>
    <dbReference type="NCBI Taxonomy" id="10212"/>
    <lineage>
        <taxon>Eukaryota</taxon>
        <taxon>Metazoa</taxon>
        <taxon>Spiralia</taxon>
        <taxon>Lophotrochozoa</taxon>
        <taxon>Bryozoa</taxon>
        <taxon>Gymnolaemata</taxon>
        <taxon>Cheilostomatida</taxon>
        <taxon>Flustrina</taxon>
        <taxon>Buguloidea</taxon>
        <taxon>Bugulidae</taxon>
        <taxon>Bugula</taxon>
    </lineage>
</organism>
<keyword evidence="3" id="KW-1185">Reference proteome</keyword>
<dbReference type="EMBL" id="VXIV02000855">
    <property type="protein sequence ID" value="KAF6035593.1"/>
    <property type="molecule type" value="Genomic_DNA"/>
</dbReference>
<evidence type="ECO:0000313" key="3">
    <source>
        <dbReference type="Proteomes" id="UP000593567"/>
    </source>
</evidence>
<evidence type="ECO:0000256" key="1">
    <source>
        <dbReference type="SAM" id="MobiDB-lite"/>
    </source>
</evidence>
<evidence type="ECO:0000313" key="2">
    <source>
        <dbReference type="EMBL" id="KAF6035593.1"/>
    </source>
</evidence>
<reference evidence="2" key="1">
    <citation type="submission" date="2020-06" db="EMBL/GenBank/DDBJ databases">
        <title>Draft genome of Bugula neritina, a colonial animal packing powerful symbionts and potential medicines.</title>
        <authorList>
            <person name="Rayko M."/>
        </authorList>
    </citation>
    <scope>NUCLEOTIDE SEQUENCE [LARGE SCALE GENOMIC DNA]</scope>
    <source>
        <strain evidence="2">Kwan_BN1</strain>
    </source>
</reference>
<name>A0A7J7KBK8_BUGNE</name>
<gene>
    <name evidence="2" type="ORF">EB796_006096</name>
</gene>
<protein>
    <submittedName>
        <fullName evidence="2">Uncharacterized protein</fullName>
    </submittedName>
</protein>
<accession>A0A7J7KBK8</accession>